<organism evidence="4 5">
    <name type="scientific">Motilibacter deserti</name>
    <dbReference type="NCBI Taxonomy" id="2714956"/>
    <lineage>
        <taxon>Bacteria</taxon>
        <taxon>Bacillati</taxon>
        <taxon>Actinomycetota</taxon>
        <taxon>Actinomycetes</taxon>
        <taxon>Motilibacterales</taxon>
        <taxon>Motilibacteraceae</taxon>
        <taxon>Motilibacter</taxon>
    </lineage>
</organism>
<comment type="caution">
    <text evidence="4">The sequence shown here is derived from an EMBL/GenBank/DDBJ whole genome shotgun (WGS) entry which is preliminary data.</text>
</comment>
<keyword evidence="2" id="KW-0812">Transmembrane</keyword>
<keyword evidence="2" id="KW-1133">Transmembrane helix</keyword>
<dbReference type="RefSeq" id="WP_166283858.1">
    <property type="nucleotide sequence ID" value="NZ_JAANNP010000031.1"/>
</dbReference>
<accession>A0ABX0GWU9</accession>
<dbReference type="Gene3D" id="2.40.50.120">
    <property type="match status" value="1"/>
</dbReference>
<reference evidence="4 5" key="1">
    <citation type="submission" date="2020-03" db="EMBL/GenBank/DDBJ databases">
        <title>Two novel Motilibacter sp.</title>
        <authorList>
            <person name="Liu S."/>
        </authorList>
    </citation>
    <scope>NUCLEOTIDE SEQUENCE [LARGE SCALE GENOMIC DNA]</scope>
    <source>
        <strain evidence="4 5">E257</strain>
    </source>
</reference>
<evidence type="ECO:0000256" key="2">
    <source>
        <dbReference type="SAM" id="Phobius"/>
    </source>
</evidence>
<feature type="transmembrane region" description="Helical" evidence="2">
    <location>
        <begin position="180"/>
        <end position="199"/>
    </location>
</feature>
<dbReference type="EMBL" id="JAANNP010000031">
    <property type="protein sequence ID" value="NHC15448.1"/>
    <property type="molecule type" value="Genomic_DNA"/>
</dbReference>
<feature type="region of interest" description="Disordered" evidence="1">
    <location>
        <begin position="158"/>
        <end position="177"/>
    </location>
</feature>
<dbReference type="Proteomes" id="UP000800981">
    <property type="component" value="Unassembled WGS sequence"/>
</dbReference>
<evidence type="ECO:0000256" key="1">
    <source>
        <dbReference type="SAM" id="MobiDB-lite"/>
    </source>
</evidence>
<evidence type="ECO:0000256" key="3">
    <source>
        <dbReference type="SAM" id="SignalP"/>
    </source>
</evidence>
<feature type="signal peptide" evidence="3">
    <location>
        <begin position="1"/>
        <end position="30"/>
    </location>
</feature>
<evidence type="ECO:0000313" key="5">
    <source>
        <dbReference type="Proteomes" id="UP000800981"/>
    </source>
</evidence>
<name>A0ABX0GWU9_9ACTN</name>
<keyword evidence="5" id="KW-1185">Reference proteome</keyword>
<evidence type="ECO:0000313" key="4">
    <source>
        <dbReference type="EMBL" id="NHC15448.1"/>
    </source>
</evidence>
<protein>
    <recommendedName>
        <fullName evidence="6">Tissue inhibitor of metalloproteinase</fullName>
    </recommendedName>
</protein>
<keyword evidence="3" id="KW-0732">Signal</keyword>
<evidence type="ECO:0008006" key="6">
    <source>
        <dbReference type="Google" id="ProtNLM"/>
    </source>
</evidence>
<gene>
    <name evidence="4" type="ORF">G9H71_16845</name>
</gene>
<sequence length="212" mass="21778">MMRRRGMAAGALLAALVAMPLLGPAAPAYACSCASQSDSEALARADAVFVGEVVRERRPDRSKASNDGVTYTVGVQDVLKGTATREQDVVSVVSGASCGLENVAGRMLWFVSAPTAQAWLVRAEQGQYVGFLCSGTRPLPAGDALPAALAELEARPPLPTVDSTHAQSRPADERPSRGTLGLLAAGVLVAGTGAVLTVLRRKAVVGRVGAAD</sequence>
<proteinExistence type="predicted"/>
<dbReference type="InterPro" id="IPR008993">
    <property type="entry name" value="TIMP-like_OB-fold"/>
</dbReference>
<dbReference type="SUPFAM" id="SSF50242">
    <property type="entry name" value="TIMP-like"/>
    <property type="match status" value="1"/>
</dbReference>
<feature type="chain" id="PRO_5047346783" description="Tissue inhibitor of metalloproteinase" evidence="3">
    <location>
        <begin position="31"/>
        <end position="212"/>
    </location>
</feature>
<keyword evidence="2" id="KW-0472">Membrane</keyword>